<dbReference type="PIRSF" id="PIRSF018427">
    <property type="entry name" value="Isopntndiph_ism"/>
    <property type="match status" value="1"/>
</dbReference>
<feature type="binding site" evidence="10">
    <location>
        <position position="122"/>
    </location>
    <ligand>
        <name>Mn(2+)</name>
        <dbReference type="ChEBI" id="CHEBI:29035"/>
    </ligand>
</feature>
<dbReference type="GO" id="GO:0008299">
    <property type="term" value="P:isoprenoid biosynthetic process"/>
    <property type="evidence" value="ECO:0007669"/>
    <property type="project" value="UniProtKB-UniRule"/>
</dbReference>
<dbReference type="AlphaFoldDB" id="A0A2U1T4G1"/>
<comment type="subcellular location">
    <subcellularLocation>
        <location evidence="10">Cytoplasm</location>
    </subcellularLocation>
</comment>
<feature type="active site" evidence="10 11">
    <location>
        <position position="124"/>
    </location>
</feature>
<comment type="pathway">
    <text evidence="1 10">Isoprenoid biosynthesis; dimethylallyl diphosphate biosynthesis; dimethylallyl diphosphate from isopentenyl diphosphate: step 1/1.</text>
</comment>
<evidence type="ECO:0000256" key="1">
    <source>
        <dbReference type="ARBA" id="ARBA00004826"/>
    </source>
</evidence>
<evidence type="ECO:0000256" key="7">
    <source>
        <dbReference type="ARBA" id="ARBA00023211"/>
    </source>
</evidence>
<feature type="binding site" evidence="10">
    <location>
        <position position="30"/>
    </location>
    <ligand>
        <name>Mn(2+)</name>
        <dbReference type="ChEBI" id="CHEBI:29035"/>
    </ligand>
</feature>
<evidence type="ECO:0000256" key="11">
    <source>
        <dbReference type="PIRSR" id="PIRSR018427-1"/>
    </source>
</evidence>
<dbReference type="InterPro" id="IPR015797">
    <property type="entry name" value="NUDIX_hydrolase-like_dom_sf"/>
</dbReference>
<protein>
    <recommendedName>
        <fullName evidence="3 10">Isopentenyl-diphosphate Delta-isomerase</fullName>
        <shortName evidence="10">IPP isomerase</shortName>
        <ecNumber evidence="3 10">5.3.3.2</ecNumber>
    </recommendedName>
    <alternativeName>
        <fullName evidence="10">IPP:DMAPP isomerase</fullName>
    </alternativeName>
    <alternativeName>
        <fullName evidence="10">Isopentenyl pyrophosphate isomerase</fullName>
    </alternativeName>
</protein>
<dbReference type="KEGG" id="cyz:C3B44_08705"/>
<feature type="domain" description="Nudix hydrolase" evidence="12">
    <location>
        <begin position="35"/>
        <end position="174"/>
    </location>
</feature>
<evidence type="ECO:0000313" key="13">
    <source>
        <dbReference type="EMBL" id="PWC00884.1"/>
    </source>
</evidence>
<dbReference type="InterPro" id="IPR056375">
    <property type="entry name" value="Idi_bact"/>
</dbReference>
<sequence>MNSPQPAPELVVLADEHGRPAGTAVKSEVHTADTPLHFAFSAYLLTHEGTTVLTRRALSKITWPGVWTNSFCGHPLPAESTRDAVIRRAGFELGIAEEAIAEITEVLGDFRYRATDSSGIVEWEICPVYTVRLRPGATVTPNPEEVDSHFEITPARLMDAVDAAPGAFSPWLVEELADHRLRKALAE</sequence>
<dbReference type="SUPFAM" id="SSF55811">
    <property type="entry name" value="Nudix"/>
    <property type="match status" value="1"/>
</dbReference>
<feature type="binding site" evidence="10">
    <location>
        <position position="74"/>
    </location>
    <ligand>
        <name>Mn(2+)</name>
        <dbReference type="ChEBI" id="CHEBI:29035"/>
    </ligand>
</feature>
<evidence type="ECO:0000256" key="4">
    <source>
        <dbReference type="ARBA" id="ARBA00022490"/>
    </source>
</evidence>
<comment type="cofactor">
    <cofactor evidence="10">
        <name>Mn(2+)</name>
        <dbReference type="ChEBI" id="CHEBI:29035"/>
    </cofactor>
    <text evidence="10">Binds 1 Mn(2+) ion per subunit.</text>
</comment>
<dbReference type="UniPathway" id="UPA00059">
    <property type="reaction ID" value="UER00104"/>
</dbReference>
<keyword evidence="9 10" id="KW-0413">Isomerase</keyword>
<proteinExistence type="inferred from homology"/>
<dbReference type="GO" id="GO:0004452">
    <property type="term" value="F:isopentenyl-diphosphate delta-isomerase activity"/>
    <property type="evidence" value="ECO:0007669"/>
    <property type="project" value="UniProtKB-UniRule"/>
</dbReference>
<evidence type="ECO:0000256" key="8">
    <source>
        <dbReference type="ARBA" id="ARBA00023229"/>
    </source>
</evidence>
<reference evidence="14" key="1">
    <citation type="submission" date="2018-04" db="EMBL/GenBank/DDBJ databases">
        <authorList>
            <person name="Liu S."/>
            <person name="Wang Z."/>
            <person name="Li J."/>
        </authorList>
    </citation>
    <scope>NUCLEOTIDE SEQUENCE [LARGE SCALE GENOMIC DNA]</scope>
    <source>
        <strain evidence="14">2189</strain>
    </source>
</reference>
<dbReference type="Gene3D" id="3.90.79.10">
    <property type="entry name" value="Nucleoside Triphosphate Pyrophosphohydrolase"/>
    <property type="match status" value="1"/>
</dbReference>
<dbReference type="HAMAP" id="MF_00202">
    <property type="entry name" value="Idi"/>
    <property type="match status" value="1"/>
</dbReference>
<dbReference type="Proteomes" id="UP000244989">
    <property type="component" value="Unassembled WGS sequence"/>
</dbReference>
<dbReference type="GO" id="GO:0005737">
    <property type="term" value="C:cytoplasm"/>
    <property type="evidence" value="ECO:0007669"/>
    <property type="project" value="UniProtKB-SubCell"/>
</dbReference>
<evidence type="ECO:0000256" key="10">
    <source>
        <dbReference type="HAMAP-Rule" id="MF_00202"/>
    </source>
</evidence>
<keyword evidence="5 10" id="KW-0479">Metal-binding</keyword>
<comment type="cofactor">
    <cofactor evidence="10">
        <name>Mg(2+)</name>
        <dbReference type="ChEBI" id="CHEBI:18420"/>
    </cofactor>
    <text evidence="10">Binds 1 Mg(2+) ion per subunit. The magnesium ion binds only when substrate is bound.</text>
</comment>
<keyword evidence="7 10" id="KW-0464">Manganese</keyword>
<dbReference type="OrthoDB" id="9809458at2"/>
<keyword evidence="8 10" id="KW-0414">Isoprene biosynthesis</keyword>
<evidence type="ECO:0000259" key="12">
    <source>
        <dbReference type="PROSITE" id="PS51462"/>
    </source>
</evidence>
<feature type="active site" evidence="10 11">
    <location>
        <position position="72"/>
    </location>
</feature>
<dbReference type="EMBL" id="QEEZ01000026">
    <property type="protein sequence ID" value="PWC00884.1"/>
    <property type="molecule type" value="Genomic_DNA"/>
</dbReference>
<dbReference type="GO" id="GO:0046872">
    <property type="term" value="F:metal ion binding"/>
    <property type="evidence" value="ECO:0007669"/>
    <property type="project" value="UniProtKB-KW"/>
</dbReference>
<comment type="function">
    <text evidence="10">Catalyzes the 1,3-allylic rearrangement of the homoallylic substrate isopentenyl (IPP) to its highly electrophilic allylic isomer, dimethylallyl diphosphate (DMAPP).</text>
</comment>
<dbReference type="EC" id="5.3.3.2" evidence="3 10"/>
<dbReference type="PANTHER" id="PTHR10885">
    <property type="entry name" value="ISOPENTENYL-DIPHOSPHATE DELTA-ISOMERASE"/>
    <property type="match status" value="1"/>
</dbReference>
<feature type="binding site" evidence="10">
    <location>
        <position position="92"/>
    </location>
    <ligand>
        <name>Mg(2+)</name>
        <dbReference type="ChEBI" id="CHEBI:18420"/>
    </ligand>
</feature>
<evidence type="ECO:0000256" key="9">
    <source>
        <dbReference type="ARBA" id="ARBA00023235"/>
    </source>
</evidence>
<dbReference type="RefSeq" id="WP_108432028.1">
    <property type="nucleotide sequence ID" value="NZ_CP026947.1"/>
</dbReference>
<evidence type="ECO:0000313" key="14">
    <source>
        <dbReference type="Proteomes" id="UP000244989"/>
    </source>
</evidence>
<dbReference type="InterPro" id="IPR011876">
    <property type="entry name" value="IsopentenylPP_isomerase_typ1"/>
</dbReference>
<comment type="caution">
    <text evidence="13">The sequence shown here is derived from an EMBL/GenBank/DDBJ whole genome shotgun (WGS) entry which is preliminary data.</text>
</comment>
<dbReference type="Pfam" id="PF00293">
    <property type="entry name" value="NUDIX"/>
    <property type="match status" value="1"/>
</dbReference>
<keyword evidence="4 10" id="KW-0963">Cytoplasm</keyword>
<dbReference type="GO" id="GO:0050992">
    <property type="term" value="P:dimethylallyl diphosphate biosynthetic process"/>
    <property type="evidence" value="ECO:0007669"/>
    <property type="project" value="UniProtKB-UniRule"/>
</dbReference>
<dbReference type="PANTHER" id="PTHR10885:SF0">
    <property type="entry name" value="ISOPENTENYL-DIPHOSPHATE DELTA-ISOMERASE"/>
    <property type="match status" value="1"/>
</dbReference>
<name>A0A2U1T4G1_9CORY</name>
<dbReference type="CDD" id="cd02885">
    <property type="entry name" value="NUDIX_IPP_Isomerase"/>
    <property type="match status" value="1"/>
</dbReference>
<feature type="binding site" evidence="10">
    <location>
        <position position="37"/>
    </location>
    <ligand>
        <name>Mn(2+)</name>
        <dbReference type="ChEBI" id="CHEBI:29035"/>
    </ligand>
</feature>
<accession>A0A2U1T4G1</accession>
<evidence type="ECO:0000256" key="6">
    <source>
        <dbReference type="ARBA" id="ARBA00022842"/>
    </source>
</evidence>
<dbReference type="NCBIfam" id="NF002995">
    <property type="entry name" value="PRK03759.1"/>
    <property type="match status" value="1"/>
</dbReference>
<gene>
    <name evidence="10" type="primary">idi</name>
    <name evidence="13" type="ORF">DF222_10350</name>
</gene>
<evidence type="ECO:0000256" key="2">
    <source>
        <dbReference type="ARBA" id="ARBA00007579"/>
    </source>
</evidence>
<dbReference type="NCBIfam" id="TIGR02150">
    <property type="entry name" value="IPP_isom_1"/>
    <property type="match status" value="1"/>
</dbReference>
<keyword evidence="6 10" id="KW-0460">Magnesium</keyword>
<comment type="similarity">
    <text evidence="2 10">Belongs to the IPP isomerase type 1 family.</text>
</comment>
<evidence type="ECO:0000256" key="3">
    <source>
        <dbReference type="ARBA" id="ARBA00012057"/>
    </source>
</evidence>
<dbReference type="PROSITE" id="PS51462">
    <property type="entry name" value="NUDIX"/>
    <property type="match status" value="1"/>
</dbReference>
<organism evidence="13 14">
    <name type="scientific">Corynebacterium yudongzhengii</name>
    <dbReference type="NCBI Taxonomy" id="2080740"/>
    <lineage>
        <taxon>Bacteria</taxon>
        <taxon>Bacillati</taxon>
        <taxon>Actinomycetota</taxon>
        <taxon>Actinomycetes</taxon>
        <taxon>Mycobacteriales</taxon>
        <taxon>Corynebacteriaceae</taxon>
        <taxon>Corynebacterium</taxon>
    </lineage>
</organism>
<dbReference type="InterPro" id="IPR000086">
    <property type="entry name" value="NUDIX_hydrolase_dom"/>
</dbReference>
<comment type="catalytic activity">
    <reaction evidence="10">
        <text>isopentenyl diphosphate = dimethylallyl diphosphate</text>
        <dbReference type="Rhea" id="RHEA:23284"/>
        <dbReference type="ChEBI" id="CHEBI:57623"/>
        <dbReference type="ChEBI" id="CHEBI:128769"/>
        <dbReference type="EC" id="5.3.3.2"/>
    </reaction>
</comment>
<evidence type="ECO:0000256" key="5">
    <source>
        <dbReference type="ARBA" id="ARBA00022723"/>
    </source>
</evidence>
<feature type="binding site" evidence="10">
    <location>
        <position position="124"/>
    </location>
    <ligand>
        <name>Mn(2+)</name>
        <dbReference type="ChEBI" id="CHEBI:29035"/>
    </ligand>
</feature>
<keyword evidence="14" id="KW-1185">Reference proteome</keyword>